<proteinExistence type="predicted"/>
<dbReference type="Gene3D" id="3.40.50.720">
    <property type="entry name" value="NAD(P)-binding Rossmann-like Domain"/>
    <property type="match status" value="1"/>
</dbReference>
<accession>A0A2X0M7K6</accession>
<keyword evidence="2" id="KW-1185">Reference proteome</keyword>
<dbReference type="OrthoDB" id="674948at2759"/>
<sequence length="341" mass="37597">MQCLSHLVELFTPKTMSLTSSNTSVDLLVLGGGWTYTFLKPLLEDSSISHVATTRDGRDGTLTWAWDNESDDDTQYDALPRAKTVLIVFPLKGQGMSKRLVEGFEKEHGSVKWIQLGSTGIYDGGPTLAAASQTQGSVNEKSAVDSKGKEFEWTTRHSEYATDNPRAIAEDELLSLRANAFVLDLCGLWGGTRDPANWFQRIAPSKAALGAKGSVHFIHGLDVARAVIAVHLSPSVSSSSAPAAESAKGPESSRKFLGRRYLLTDLRVYDWWDLASAWAAEPSAEKAVKDAGDWVRELLREHNVRALPRTPEVIGRALDSREFWEEFGLNPVKGRWERARL</sequence>
<name>A0A2X0M7K6_9BASI</name>
<protein>
    <submittedName>
        <fullName evidence="1">BZ3500_MvSof-1268-A1-R1_Chr9g10697 protein</fullName>
    </submittedName>
</protein>
<dbReference type="PANTHER" id="PTHR40129">
    <property type="entry name" value="KETOPANTOATE REDUCTASE N-TERMINAL DOMAIN-CONTAINING PROTEIN"/>
    <property type="match status" value="1"/>
</dbReference>
<evidence type="ECO:0000313" key="1">
    <source>
        <dbReference type="EMBL" id="SDA00542.1"/>
    </source>
</evidence>
<gene>
    <name evidence="1" type="ORF">BZ3500_MVSOF-1268-A1-R1_CHR9G10697</name>
</gene>
<organism evidence="1 2">
    <name type="scientific">Microbotryum saponariae</name>
    <dbReference type="NCBI Taxonomy" id="289078"/>
    <lineage>
        <taxon>Eukaryota</taxon>
        <taxon>Fungi</taxon>
        <taxon>Dikarya</taxon>
        <taxon>Basidiomycota</taxon>
        <taxon>Pucciniomycotina</taxon>
        <taxon>Microbotryomycetes</taxon>
        <taxon>Microbotryales</taxon>
        <taxon>Microbotryaceae</taxon>
        <taxon>Microbotryum</taxon>
    </lineage>
</organism>
<reference evidence="2" key="1">
    <citation type="submission" date="2016-10" db="EMBL/GenBank/DDBJ databases">
        <authorList>
            <person name="Jeantristanb JTB J.-T."/>
            <person name="Ricardo R."/>
        </authorList>
    </citation>
    <scope>NUCLEOTIDE SEQUENCE [LARGE SCALE GENOMIC DNA]</scope>
</reference>
<dbReference type="STRING" id="289078.A0A2X0M7K6"/>
<evidence type="ECO:0000313" key="2">
    <source>
        <dbReference type="Proteomes" id="UP000249723"/>
    </source>
</evidence>
<dbReference type="PANTHER" id="PTHR40129:SF2">
    <property type="entry name" value="KETOPANTOATE REDUCTASE N-TERMINAL DOMAIN-CONTAINING PROTEIN"/>
    <property type="match status" value="1"/>
</dbReference>
<dbReference type="Proteomes" id="UP000249723">
    <property type="component" value="Unassembled WGS sequence"/>
</dbReference>
<dbReference type="EMBL" id="FMWP01000107">
    <property type="protein sequence ID" value="SDA00542.1"/>
    <property type="molecule type" value="Genomic_DNA"/>
</dbReference>
<dbReference type="AlphaFoldDB" id="A0A2X0M7K6"/>